<comment type="caution">
    <text evidence="13">The sequence shown here is derived from an EMBL/GenBank/DDBJ whole genome shotgun (WGS) entry which is preliminary data.</text>
</comment>
<evidence type="ECO:0000256" key="8">
    <source>
        <dbReference type="ARBA" id="ARBA00022989"/>
    </source>
</evidence>
<keyword evidence="6" id="KW-0064">Aspartyl protease</keyword>
<dbReference type="Pfam" id="PF14543">
    <property type="entry name" value="TAXi_N"/>
    <property type="match status" value="1"/>
</dbReference>
<evidence type="ECO:0000256" key="7">
    <source>
        <dbReference type="ARBA" id="ARBA00022801"/>
    </source>
</evidence>
<evidence type="ECO:0000313" key="13">
    <source>
        <dbReference type="EMBL" id="KAF3437470.1"/>
    </source>
</evidence>
<dbReference type="GO" id="GO:0016020">
    <property type="term" value="C:membrane"/>
    <property type="evidence" value="ECO:0007669"/>
    <property type="project" value="UniProtKB-SubCell"/>
</dbReference>
<organism evidence="13 14">
    <name type="scientific">Rhamnella rubrinervis</name>
    <dbReference type="NCBI Taxonomy" id="2594499"/>
    <lineage>
        <taxon>Eukaryota</taxon>
        <taxon>Viridiplantae</taxon>
        <taxon>Streptophyta</taxon>
        <taxon>Embryophyta</taxon>
        <taxon>Tracheophyta</taxon>
        <taxon>Spermatophyta</taxon>
        <taxon>Magnoliopsida</taxon>
        <taxon>eudicotyledons</taxon>
        <taxon>Gunneridae</taxon>
        <taxon>Pentapetalae</taxon>
        <taxon>rosids</taxon>
        <taxon>fabids</taxon>
        <taxon>Rosales</taxon>
        <taxon>Rhamnaceae</taxon>
        <taxon>rhamnoid group</taxon>
        <taxon>Rhamneae</taxon>
        <taxon>Rhamnella</taxon>
    </lineage>
</organism>
<keyword evidence="8" id="KW-1133">Transmembrane helix</keyword>
<dbReference type="FunFam" id="2.40.70.10:FF:000020">
    <property type="entry name" value="Aspartic proteinase-like protein 2"/>
    <property type="match status" value="1"/>
</dbReference>
<comment type="similarity">
    <text evidence="2">Belongs to the peptidase A1 family.</text>
</comment>
<comment type="subcellular location">
    <subcellularLocation>
        <location evidence="1">Membrane</location>
    </subcellularLocation>
</comment>
<dbReference type="SUPFAM" id="SSF50630">
    <property type="entry name" value="Acid proteases"/>
    <property type="match status" value="1"/>
</dbReference>
<evidence type="ECO:0000256" key="5">
    <source>
        <dbReference type="ARBA" id="ARBA00022729"/>
    </source>
</evidence>
<dbReference type="PANTHER" id="PTHR13683">
    <property type="entry name" value="ASPARTYL PROTEASES"/>
    <property type="match status" value="1"/>
</dbReference>
<proteinExistence type="inferred from homology"/>
<dbReference type="PROSITE" id="PS51767">
    <property type="entry name" value="PEPTIDASE_A1"/>
    <property type="match status" value="1"/>
</dbReference>
<dbReference type="PANTHER" id="PTHR13683:SF375">
    <property type="entry name" value="PEPTIDASE A1 DOMAIN-CONTAINING PROTEIN"/>
    <property type="match status" value="1"/>
</dbReference>
<evidence type="ECO:0000256" key="1">
    <source>
        <dbReference type="ARBA" id="ARBA00004370"/>
    </source>
</evidence>
<dbReference type="FunFam" id="2.40.70.10:FF:000018">
    <property type="entry name" value="Aspartic proteinase-like protein 2"/>
    <property type="match status" value="1"/>
</dbReference>
<dbReference type="InterPro" id="IPR021109">
    <property type="entry name" value="Peptidase_aspartic_dom_sf"/>
</dbReference>
<dbReference type="InterPro" id="IPR034161">
    <property type="entry name" value="Pepsin-like_plant"/>
</dbReference>
<keyword evidence="5" id="KW-0732">Signal</keyword>
<dbReference type="EMBL" id="VOIH02000009">
    <property type="protein sequence ID" value="KAF3437470.1"/>
    <property type="molecule type" value="Genomic_DNA"/>
</dbReference>
<keyword evidence="10" id="KW-0325">Glycoprotein</keyword>
<dbReference type="AlphaFoldDB" id="A0A8K0GWV6"/>
<keyword evidence="3" id="KW-0645">Protease</keyword>
<evidence type="ECO:0000259" key="12">
    <source>
        <dbReference type="PROSITE" id="PS51767"/>
    </source>
</evidence>
<evidence type="ECO:0000256" key="2">
    <source>
        <dbReference type="ARBA" id="ARBA00007447"/>
    </source>
</evidence>
<protein>
    <recommendedName>
        <fullName evidence="12">Peptidase A1 domain-containing protein</fullName>
    </recommendedName>
</protein>
<keyword evidence="14" id="KW-1185">Reference proteome</keyword>
<evidence type="ECO:0000256" key="9">
    <source>
        <dbReference type="ARBA" id="ARBA00023136"/>
    </source>
</evidence>
<name>A0A8K0GWV6_9ROSA</name>
<evidence type="ECO:0000313" key="14">
    <source>
        <dbReference type="Proteomes" id="UP000796880"/>
    </source>
</evidence>
<sequence>MAAIFPAGVVIAAVLLPVAVVLCGFPATTMTLERAFPTNHGVQMSKLRARDTIRHGRALRSSDVVIDFPVGGTVNPYLVGLYFTRVQLGSPPREFYVQLDTGSDVLWVSCSSCSGCPQSSGLKIQLNSFDPGSSSTASFVSCSDQICSSGFQTADSSCSAQNQCIYKFQYGDGSGTSGNYVKDLLYFDTIVGESVDANSSASIVFGCSTSATGALVKSDRAVDGIFGFGQQEMSVISQLSSQGIAPKAFSHCLRGDDVGGGILVLGEIVDPNIVYSPLVPSQPHYNLNLHNITVNGQTLPIDPAVFTTSGSQGTIVDSGTTLAYLATDAYDPFINAITNSVSQYASPVVADGNQCFSTTSSIAEIFPEVSFNFAGGASMVLGPEEYLLQQGSVGGTALWCIGFQKSQSNDITILGDLVLKDKIVVYDLAGQRIGWANYDCSMSVNVSANTNGSGSVNTKPRYVSSSLRNEPLKPTSTAIVMCFLILIVKLPAFLANI</sequence>
<dbReference type="Gene3D" id="2.40.70.10">
    <property type="entry name" value="Acid Proteases"/>
    <property type="match status" value="2"/>
</dbReference>
<dbReference type="OrthoDB" id="2747330at2759"/>
<feature type="active site" evidence="11">
    <location>
        <position position="317"/>
    </location>
</feature>
<dbReference type="PRINTS" id="PR00792">
    <property type="entry name" value="PEPSIN"/>
</dbReference>
<dbReference type="InterPro" id="IPR001461">
    <property type="entry name" value="Aspartic_peptidase_A1"/>
</dbReference>
<dbReference type="CDD" id="cd05476">
    <property type="entry name" value="pepsin_A_like_plant"/>
    <property type="match status" value="1"/>
</dbReference>
<dbReference type="Proteomes" id="UP000796880">
    <property type="component" value="Unassembled WGS sequence"/>
</dbReference>
<feature type="active site" evidence="11">
    <location>
        <position position="100"/>
    </location>
</feature>
<dbReference type="InterPro" id="IPR032799">
    <property type="entry name" value="TAXi_C"/>
</dbReference>
<gene>
    <name evidence="13" type="ORF">FNV43_RR20223</name>
</gene>
<dbReference type="GO" id="GO:0004190">
    <property type="term" value="F:aspartic-type endopeptidase activity"/>
    <property type="evidence" value="ECO:0007669"/>
    <property type="project" value="UniProtKB-KW"/>
</dbReference>
<evidence type="ECO:0000256" key="6">
    <source>
        <dbReference type="ARBA" id="ARBA00022750"/>
    </source>
</evidence>
<dbReference type="InterPro" id="IPR033121">
    <property type="entry name" value="PEPTIDASE_A1"/>
</dbReference>
<keyword evidence="9" id="KW-0472">Membrane</keyword>
<dbReference type="GO" id="GO:0006508">
    <property type="term" value="P:proteolysis"/>
    <property type="evidence" value="ECO:0007669"/>
    <property type="project" value="UniProtKB-KW"/>
</dbReference>
<dbReference type="InterPro" id="IPR032861">
    <property type="entry name" value="TAXi_N"/>
</dbReference>
<evidence type="ECO:0000256" key="11">
    <source>
        <dbReference type="PIRSR" id="PIRSR601461-1"/>
    </source>
</evidence>
<evidence type="ECO:0000256" key="4">
    <source>
        <dbReference type="ARBA" id="ARBA00022692"/>
    </source>
</evidence>
<reference evidence="13" key="1">
    <citation type="submission" date="2020-03" db="EMBL/GenBank/DDBJ databases">
        <title>A high-quality chromosome-level genome assembly of a woody plant with both climbing and erect habits, Rhamnella rubrinervis.</title>
        <authorList>
            <person name="Lu Z."/>
            <person name="Yang Y."/>
            <person name="Zhu X."/>
            <person name="Sun Y."/>
        </authorList>
    </citation>
    <scope>NUCLEOTIDE SEQUENCE</scope>
    <source>
        <strain evidence="13">BYM</strain>
        <tissue evidence="13">Leaf</tissue>
    </source>
</reference>
<accession>A0A8K0GWV6</accession>
<dbReference type="Pfam" id="PF14541">
    <property type="entry name" value="TAXi_C"/>
    <property type="match status" value="1"/>
</dbReference>
<keyword evidence="4" id="KW-0812">Transmembrane</keyword>
<keyword evidence="7" id="KW-0378">Hydrolase</keyword>
<evidence type="ECO:0000256" key="10">
    <source>
        <dbReference type="ARBA" id="ARBA00023180"/>
    </source>
</evidence>
<evidence type="ECO:0000256" key="3">
    <source>
        <dbReference type="ARBA" id="ARBA00022670"/>
    </source>
</evidence>
<feature type="domain" description="Peptidase A1" evidence="12">
    <location>
        <begin position="82"/>
        <end position="436"/>
    </location>
</feature>